<evidence type="ECO:0000259" key="3">
    <source>
        <dbReference type="Pfam" id="PF00588"/>
    </source>
</evidence>
<dbReference type="GO" id="GO:0008173">
    <property type="term" value="F:RNA methyltransferase activity"/>
    <property type="evidence" value="ECO:0007669"/>
    <property type="project" value="InterPro"/>
</dbReference>
<accession>K1HEP0</accession>
<organism evidence="4 5">
    <name type="scientific">Fusobacterium periodonticum D10</name>
    <dbReference type="NCBI Taxonomy" id="620833"/>
    <lineage>
        <taxon>Bacteria</taxon>
        <taxon>Fusobacteriati</taxon>
        <taxon>Fusobacteriota</taxon>
        <taxon>Fusobacteriia</taxon>
        <taxon>Fusobacteriales</taxon>
        <taxon>Fusobacteriaceae</taxon>
        <taxon>Fusobacterium</taxon>
    </lineage>
</organism>
<dbReference type="GO" id="GO:0032259">
    <property type="term" value="P:methylation"/>
    <property type="evidence" value="ECO:0007669"/>
    <property type="project" value="UniProtKB-KW"/>
</dbReference>
<evidence type="ECO:0000256" key="1">
    <source>
        <dbReference type="ARBA" id="ARBA00022603"/>
    </source>
</evidence>
<dbReference type="InterPro" id="IPR001537">
    <property type="entry name" value="SpoU_MeTrfase"/>
</dbReference>
<comment type="caution">
    <text evidence="4">The sequence shown here is derived from an EMBL/GenBank/DDBJ whole genome shotgun (WGS) entry which is preliminary data.</text>
</comment>
<dbReference type="PANTHER" id="PTHR43191:SF2">
    <property type="entry name" value="RRNA METHYLTRANSFERASE 3, MITOCHONDRIAL"/>
    <property type="match status" value="1"/>
</dbReference>
<dbReference type="SUPFAM" id="SSF75217">
    <property type="entry name" value="alpha/beta knot"/>
    <property type="match status" value="1"/>
</dbReference>
<dbReference type="Gene3D" id="3.40.1280.10">
    <property type="match status" value="1"/>
</dbReference>
<protein>
    <recommendedName>
        <fullName evidence="3">tRNA/rRNA methyltransferase SpoU type domain-containing protein</fullName>
    </recommendedName>
</protein>
<dbReference type="Proteomes" id="UP000005809">
    <property type="component" value="Unassembled WGS sequence"/>
</dbReference>
<reference evidence="4 5" key="1">
    <citation type="submission" date="2012-05" db="EMBL/GenBank/DDBJ databases">
        <title>The Genome Sequence of Fusobacterium periodontium Oral Taxon 201 Strain D10.</title>
        <authorList>
            <consortium name="The Broad Institute Genome Sequencing Platform"/>
            <consortium name="The Broad Institute Genome Sequencing Center for Infectious Disease"/>
            <person name="Earl A."/>
            <person name="Ward D."/>
            <person name="Feldgarden M."/>
            <person name="Gevers D."/>
            <person name="Strauss J."/>
            <person name="Sibley C."/>
            <person name="White A."/>
            <person name="Ambrose C.E."/>
            <person name="Allen-Vercoe E."/>
            <person name="Walker B."/>
            <person name="Young S.K."/>
            <person name="Zeng Q."/>
            <person name="Gargeya S."/>
            <person name="Fitzgerald M."/>
            <person name="Haas B."/>
            <person name="Abouelleil A."/>
            <person name="Alvarado L."/>
            <person name="Arachchi H.M."/>
            <person name="Berlin A.M."/>
            <person name="Chapman S.B."/>
            <person name="Goldberg J."/>
            <person name="Griggs A."/>
            <person name="Gujja S."/>
            <person name="Hansen M."/>
            <person name="Howarth C."/>
            <person name="Imamovic A."/>
            <person name="Larimer J."/>
            <person name="McCowan C."/>
            <person name="Montmayeur A."/>
            <person name="Murphy C."/>
            <person name="Neiman D."/>
            <person name="Pearson M."/>
            <person name="Priest M."/>
            <person name="Roberts A."/>
            <person name="Saif S."/>
            <person name="Shea T."/>
            <person name="Sisk P."/>
            <person name="Sykes S."/>
            <person name="Wortman J."/>
            <person name="Nusbaum C."/>
            <person name="Birren B."/>
        </authorList>
    </citation>
    <scope>NUCLEOTIDE SEQUENCE [LARGE SCALE GENOMIC DNA]</scope>
    <source>
        <strain evidence="4 5">D10</strain>
    </source>
</reference>
<dbReference type="Pfam" id="PF00588">
    <property type="entry name" value="SpoU_methylase"/>
    <property type="match status" value="1"/>
</dbReference>
<dbReference type="AlphaFoldDB" id="K1HEP0"/>
<evidence type="ECO:0000313" key="5">
    <source>
        <dbReference type="Proteomes" id="UP000005809"/>
    </source>
</evidence>
<proteinExistence type="predicted"/>
<keyword evidence="2" id="KW-0808">Transferase</keyword>
<name>K1HEP0_9FUSO</name>
<feature type="domain" description="tRNA/rRNA methyltransferase SpoU type" evidence="3">
    <location>
        <begin position="36"/>
        <end position="67"/>
    </location>
</feature>
<dbReference type="InterPro" id="IPR051259">
    <property type="entry name" value="rRNA_Methyltransferase"/>
</dbReference>
<gene>
    <name evidence="4" type="ORF">FPOG_02071</name>
</gene>
<dbReference type="InterPro" id="IPR029028">
    <property type="entry name" value="Alpha/beta_knot_MTases"/>
</dbReference>
<dbReference type="GO" id="GO:0006396">
    <property type="term" value="P:RNA processing"/>
    <property type="evidence" value="ECO:0007669"/>
    <property type="project" value="InterPro"/>
</dbReference>
<evidence type="ECO:0000313" key="4">
    <source>
        <dbReference type="EMBL" id="EKA93803.1"/>
    </source>
</evidence>
<keyword evidence="1" id="KW-0489">Methyltransferase</keyword>
<feature type="non-terminal residue" evidence="4">
    <location>
        <position position="69"/>
    </location>
</feature>
<evidence type="ECO:0000256" key="2">
    <source>
        <dbReference type="ARBA" id="ARBA00022679"/>
    </source>
</evidence>
<dbReference type="GO" id="GO:0003723">
    <property type="term" value="F:RNA binding"/>
    <property type="evidence" value="ECO:0007669"/>
    <property type="project" value="InterPro"/>
</dbReference>
<dbReference type="HOGENOM" id="CLU_2781829_0_0_0"/>
<sequence>MNEKIFQELSSQENSQGIIIVYSKKNNDLNSLSNNLVILDDVADPGNLGTIIRLCDATNFKDIILTKGT</sequence>
<dbReference type="PANTHER" id="PTHR43191">
    <property type="entry name" value="RRNA METHYLTRANSFERASE 3"/>
    <property type="match status" value="1"/>
</dbReference>
<dbReference type="InterPro" id="IPR029026">
    <property type="entry name" value="tRNA_m1G_MTases_N"/>
</dbReference>
<dbReference type="EMBL" id="ACIF01000172">
    <property type="protein sequence ID" value="EKA93803.1"/>
    <property type="molecule type" value="Genomic_DNA"/>
</dbReference>